<evidence type="ECO:0000313" key="3">
    <source>
        <dbReference type="Proteomes" id="UP000216339"/>
    </source>
</evidence>
<evidence type="ECO:0008006" key="4">
    <source>
        <dbReference type="Google" id="ProtNLM"/>
    </source>
</evidence>
<protein>
    <recommendedName>
        <fullName evidence="4">LTD domain-containing protein</fullName>
    </recommendedName>
</protein>
<evidence type="ECO:0000256" key="1">
    <source>
        <dbReference type="SAM" id="SignalP"/>
    </source>
</evidence>
<proteinExistence type="predicted"/>
<gene>
    <name evidence="2" type="ORF">BSZ37_10225</name>
</gene>
<keyword evidence="3" id="KW-1185">Reference proteome</keyword>
<organism evidence="2 3">
    <name type="scientific">Rubrivirga marina</name>
    <dbReference type="NCBI Taxonomy" id="1196024"/>
    <lineage>
        <taxon>Bacteria</taxon>
        <taxon>Pseudomonadati</taxon>
        <taxon>Rhodothermota</taxon>
        <taxon>Rhodothermia</taxon>
        <taxon>Rhodothermales</taxon>
        <taxon>Rubricoccaceae</taxon>
        <taxon>Rubrivirga</taxon>
    </lineage>
</organism>
<dbReference type="RefSeq" id="WP_095510449.1">
    <property type="nucleotide sequence ID" value="NZ_MQWD01000001.1"/>
</dbReference>
<reference evidence="2 3" key="1">
    <citation type="submission" date="2016-11" db="EMBL/GenBank/DDBJ databases">
        <title>Study of marine rhodopsin-containing bacteria.</title>
        <authorList>
            <person name="Yoshizawa S."/>
            <person name="Kumagai Y."/>
            <person name="Kogure K."/>
        </authorList>
    </citation>
    <scope>NUCLEOTIDE SEQUENCE [LARGE SCALE GENOMIC DNA]</scope>
    <source>
        <strain evidence="2 3">SAORIC-28</strain>
    </source>
</reference>
<sequence length="269" mass="28554">MTLRLAVVAALAALLAAPAAAQIVVYGALSRDRDVTPGQAYEEVVRLHNPTDQPQQARLFLTDYRFAADGSNVYPDPGTSERSNARWITFAPPVLTLPAGETVPVTLTVAVPADLPASGSYWSMLMVEPIARGSAESTLEPEEGEQVRYGVFERVRYGVQIASHVGEAEAVAEVVDVALLDRAEGGRILAAAVTNPGERMIDGPVYVDVFDADGVAVGRIEGSSARIYPGTSFRHRVDLSALDPGVYEALLVIDGGEAGVFGAQYTLEL</sequence>
<name>A0A271IZZ4_9BACT</name>
<dbReference type="AlphaFoldDB" id="A0A271IZZ4"/>
<accession>A0A271IZZ4</accession>
<feature type="chain" id="PRO_5012763739" description="LTD domain-containing protein" evidence="1">
    <location>
        <begin position="22"/>
        <end position="269"/>
    </location>
</feature>
<evidence type="ECO:0000313" key="2">
    <source>
        <dbReference type="EMBL" id="PAP76783.1"/>
    </source>
</evidence>
<keyword evidence="1" id="KW-0732">Signal</keyword>
<comment type="caution">
    <text evidence="2">The sequence shown here is derived from an EMBL/GenBank/DDBJ whole genome shotgun (WGS) entry which is preliminary data.</text>
</comment>
<dbReference type="EMBL" id="MQWD01000001">
    <property type="protein sequence ID" value="PAP76783.1"/>
    <property type="molecule type" value="Genomic_DNA"/>
</dbReference>
<dbReference type="Proteomes" id="UP000216339">
    <property type="component" value="Unassembled WGS sequence"/>
</dbReference>
<feature type="signal peptide" evidence="1">
    <location>
        <begin position="1"/>
        <end position="21"/>
    </location>
</feature>
<dbReference type="OrthoDB" id="1119204at2"/>